<keyword evidence="1" id="KW-0472">Membrane</keyword>
<evidence type="ECO:0000313" key="2">
    <source>
        <dbReference type="EMBL" id="QSX74543.1"/>
    </source>
</evidence>
<feature type="transmembrane region" description="Helical" evidence="1">
    <location>
        <begin position="62"/>
        <end position="80"/>
    </location>
</feature>
<evidence type="ECO:0000313" key="3">
    <source>
        <dbReference type="Proteomes" id="UP000663400"/>
    </source>
</evidence>
<accession>A0ABX7R8U8</accession>
<proteinExistence type="predicted"/>
<name>A0ABX7R8U8_9GAMM</name>
<dbReference type="Proteomes" id="UP000663400">
    <property type="component" value="Chromosome"/>
</dbReference>
<feature type="transmembrane region" description="Helical" evidence="1">
    <location>
        <begin position="38"/>
        <end position="55"/>
    </location>
</feature>
<keyword evidence="3" id="KW-1185">Reference proteome</keyword>
<feature type="transmembrane region" description="Helical" evidence="1">
    <location>
        <begin position="12"/>
        <end position="32"/>
    </location>
</feature>
<reference evidence="2 3" key="1">
    <citation type="submission" date="2021-02" db="EMBL/GenBank/DDBJ databases">
        <title>Lysobacter arenosi sp. nov., isolated from soil of gangwondo yeongwol, south Korea.</title>
        <authorList>
            <person name="Kim K.R."/>
            <person name="Kim K.H."/>
            <person name="Jeon C.O."/>
        </authorList>
    </citation>
    <scope>NUCLEOTIDE SEQUENCE [LARGE SCALE GENOMIC DNA]</scope>
    <source>
        <strain evidence="2 3">R7</strain>
    </source>
</reference>
<keyword evidence="1" id="KW-1133">Transmembrane helix</keyword>
<protein>
    <submittedName>
        <fullName evidence="2">Uncharacterized protein</fullName>
    </submittedName>
</protein>
<gene>
    <name evidence="2" type="ORF">HIV01_015375</name>
</gene>
<organism evidence="2 3">
    <name type="scientific">Lysobacter arenosi</name>
    <dbReference type="NCBI Taxonomy" id="2795387"/>
    <lineage>
        <taxon>Bacteria</taxon>
        <taxon>Pseudomonadati</taxon>
        <taxon>Pseudomonadota</taxon>
        <taxon>Gammaproteobacteria</taxon>
        <taxon>Lysobacterales</taxon>
        <taxon>Lysobacteraceae</taxon>
        <taxon>Lysobacter</taxon>
    </lineage>
</organism>
<dbReference type="EMBL" id="CP071517">
    <property type="protein sequence ID" value="QSX74543.1"/>
    <property type="molecule type" value="Genomic_DNA"/>
</dbReference>
<dbReference type="RefSeq" id="WP_200609157.1">
    <property type="nucleotide sequence ID" value="NZ_CP071517.1"/>
</dbReference>
<keyword evidence="1" id="KW-0812">Transmembrane</keyword>
<feature type="transmembrane region" description="Helical" evidence="1">
    <location>
        <begin position="86"/>
        <end position="106"/>
    </location>
</feature>
<sequence length="119" mass="12721">MNSIEKRGRIYLAGFVAVLVLGDLLLKGFLLAAGTLRWSQVVGTGVTLLVSWFLWRGSGFAYWLMVICTSAAVVFALLAASTIPAGLAVGLGVFMCSLLVVLLVPATRKFVVYQRAARA</sequence>
<evidence type="ECO:0000256" key="1">
    <source>
        <dbReference type="SAM" id="Phobius"/>
    </source>
</evidence>